<organism evidence="2 3">
    <name type="scientific">Petrolisthes cinctipes</name>
    <name type="common">Flat porcelain crab</name>
    <dbReference type="NCBI Taxonomy" id="88211"/>
    <lineage>
        <taxon>Eukaryota</taxon>
        <taxon>Metazoa</taxon>
        <taxon>Ecdysozoa</taxon>
        <taxon>Arthropoda</taxon>
        <taxon>Crustacea</taxon>
        <taxon>Multicrustacea</taxon>
        <taxon>Malacostraca</taxon>
        <taxon>Eumalacostraca</taxon>
        <taxon>Eucarida</taxon>
        <taxon>Decapoda</taxon>
        <taxon>Pleocyemata</taxon>
        <taxon>Anomura</taxon>
        <taxon>Galatheoidea</taxon>
        <taxon>Porcellanidae</taxon>
        <taxon>Petrolisthes</taxon>
    </lineage>
</organism>
<accession>A0AAE1BPK7</accession>
<proteinExistence type="predicted"/>
<dbReference type="Proteomes" id="UP001286313">
    <property type="component" value="Unassembled WGS sequence"/>
</dbReference>
<evidence type="ECO:0000313" key="2">
    <source>
        <dbReference type="EMBL" id="KAK3854656.1"/>
    </source>
</evidence>
<sequence length="139" mass="15438">MVSEKDPRTFLSAISFFMMYMQRLNESMVNEFLRNFTHANSMRWEEASDILLGRISLTRLAFHQMALVSAFPVFLYNLKEAVKEVGGASLDITPPHPSHGTHPALPTPPITSLIPSSGPQVPPTPVFSLRNPKEACTSP</sequence>
<reference evidence="2" key="1">
    <citation type="submission" date="2023-10" db="EMBL/GenBank/DDBJ databases">
        <title>Genome assemblies of two species of porcelain crab, Petrolisthes cinctipes and Petrolisthes manimaculis (Anomura: Porcellanidae).</title>
        <authorList>
            <person name="Angst P."/>
        </authorList>
    </citation>
    <scope>NUCLEOTIDE SEQUENCE</scope>
    <source>
        <strain evidence="2">PB745_01</strain>
        <tissue evidence="2">Gill</tissue>
    </source>
</reference>
<protein>
    <submittedName>
        <fullName evidence="2">Uncharacterized protein</fullName>
    </submittedName>
</protein>
<evidence type="ECO:0000313" key="3">
    <source>
        <dbReference type="Proteomes" id="UP001286313"/>
    </source>
</evidence>
<comment type="caution">
    <text evidence="2">The sequence shown here is derived from an EMBL/GenBank/DDBJ whole genome shotgun (WGS) entry which is preliminary data.</text>
</comment>
<name>A0AAE1BPK7_PETCI</name>
<gene>
    <name evidence="2" type="ORF">Pcinc_038881</name>
</gene>
<keyword evidence="3" id="KW-1185">Reference proteome</keyword>
<evidence type="ECO:0000256" key="1">
    <source>
        <dbReference type="SAM" id="MobiDB-lite"/>
    </source>
</evidence>
<feature type="region of interest" description="Disordered" evidence="1">
    <location>
        <begin position="89"/>
        <end position="139"/>
    </location>
</feature>
<dbReference type="AlphaFoldDB" id="A0AAE1BPK7"/>
<dbReference type="EMBL" id="JAWQEG010006498">
    <property type="protein sequence ID" value="KAK3854656.1"/>
    <property type="molecule type" value="Genomic_DNA"/>
</dbReference>